<evidence type="ECO:0000313" key="6">
    <source>
        <dbReference type="EMBL" id="KAJ3781725.1"/>
    </source>
</evidence>
<dbReference type="Pfam" id="PF00043">
    <property type="entry name" value="GST_C"/>
    <property type="match status" value="1"/>
</dbReference>
<dbReference type="SUPFAM" id="SSF52833">
    <property type="entry name" value="Thioredoxin-like"/>
    <property type="match status" value="1"/>
</dbReference>
<evidence type="ECO:0000256" key="1">
    <source>
        <dbReference type="ARBA" id="ARBA00012452"/>
    </source>
</evidence>
<evidence type="ECO:0000256" key="2">
    <source>
        <dbReference type="ARBA" id="ARBA00022679"/>
    </source>
</evidence>
<dbReference type="SFLD" id="SFLDG00358">
    <property type="entry name" value="Main_(cytGST)"/>
    <property type="match status" value="1"/>
</dbReference>
<evidence type="ECO:0000313" key="7">
    <source>
        <dbReference type="Proteomes" id="UP001163798"/>
    </source>
</evidence>
<feature type="domain" description="GST C-terminal" evidence="5">
    <location>
        <begin position="110"/>
        <end position="247"/>
    </location>
</feature>
<evidence type="ECO:0000259" key="4">
    <source>
        <dbReference type="PROSITE" id="PS50404"/>
    </source>
</evidence>
<keyword evidence="7" id="KW-1185">Reference proteome</keyword>
<evidence type="ECO:0000259" key="5">
    <source>
        <dbReference type="PROSITE" id="PS50405"/>
    </source>
</evidence>
<protein>
    <recommendedName>
        <fullName evidence="1">glutathione transferase</fullName>
        <ecNumber evidence="1">2.5.1.18</ecNumber>
    </recommendedName>
</protein>
<dbReference type="GO" id="GO:0004364">
    <property type="term" value="F:glutathione transferase activity"/>
    <property type="evidence" value="ECO:0007669"/>
    <property type="project" value="UniProtKB-EC"/>
</dbReference>
<accession>A0AA38KM26</accession>
<dbReference type="Pfam" id="PF13409">
    <property type="entry name" value="GST_N_2"/>
    <property type="match status" value="1"/>
</dbReference>
<comment type="caution">
    <text evidence="6">The sequence shown here is derived from an EMBL/GenBank/DDBJ whole genome shotgun (WGS) entry which is preliminary data.</text>
</comment>
<dbReference type="InterPro" id="IPR004046">
    <property type="entry name" value="GST_C"/>
</dbReference>
<dbReference type="InterPro" id="IPR004045">
    <property type="entry name" value="Glutathione_S-Trfase_N"/>
</dbReference>
<dbReference type="Proteomes" id="UP001163798">
    <property type="component" value="Unassembled WGS sequence"/>
</dbReference>
<dbReference type="GO" id="GO:0005737">
    <property type="term" value="C:cytoplasm"/>
    <property type="evidence" value="ECO:0007669"/>
    <property type="project" value="TreeGrafter"/>
</dbReference>
<sequence length="247" mass="28138">MVLKLYSHGISTSAQRVICVLVEKKVPFEIIEVDIVKGEHKEPAYKEMQPWGLLPVLVSYFIRCVQVKRNTEPAQEEENGFRLYESRAICRYIAEKYADQGTQLVPDPTDLEARGLFEQGLAMEAGTVDPCVFAALNEKLFKPFKTGASCDDELYVVLLKRVELVLDVYEVILGKQRYIGGNQYSLADIYHLPNGFALQTQCDEQVFLSEKRPNVARWWSEITGRDAWKQVGELNKPGMHTLESKSM</sequence>
<dbReference type="InterPro" id="IPR036282">
    <property type="entry name" value="Glutathione-S-Trfase_C_sf"/>
</dbReference>
<dbReference type="SUPFAM" id="SSF47616">
    <property type="entry name" value="GST C-terminal domain-like"/>
    <property type="match status" value="1"/>
</dbReference>
<keyword evidence="2" id="KW-0808">Transferase</keyword>
<dbReference type="EMBL" id="MU793530">
    <property type="protein sequence ID" value="KAJ3781725.1"/>
    <property type="molecule type" value="Genomic_DNA"/>
</dbReference>
<feature type="domain" description="GST N-terminal" evidence="4">
    <location>
        <begin position="1"/>
        <end position="101"/>
    </location>
</feature>
<dbReference type="PANTHER" id="PTHR43900:SF3">
    <property type="entry name" value="GLUTATHIONE S-TRANSFERASE RHO"/>
    <property type="match status" value="1"/>
</dbReference>
<dbReference type="InterPro" id="IPR010987">
    <property type="entry name" value="Glutathione-S-Trfase_C-like"/>
</dbReference>
<comment type="catalytic activity">
    <reaction evidence="3">
        <text>RX + glutathione = an S-substituted glutathione + a halide anion + H(+)</text>
        <dbReference type="Rhea" id="RHEA:16437"/>
        <dbReference type="ChEBI" id="CHEBI:15378"/>
        <dbReference type="ChEBI" id="CHEBI:16042"/>
        <dbReference type="ChEBI" id="CHEBI:17792"/>
        <dbReference type="ChEBI" id="CHEBI:57925"/>
        <dbReference type="ChEBI" id="CHEBI:90779"/>
        <dbReference type="EC" id="2.5.1.18"/>
    </reaction>
</comment>
<dbReference type="SFLD" id="SFLDS00019">
    <property type="entry name" value="Glutathione_Transferase_(cytos"/>
    <property type="match status" value="1"/>
</dbReference>
<dbReference type="EC" id="2.5.1.18" evidence="1"/>
<organism evidence="6 7">
    <name type="scientific">Lentinula aff. detonsa</name>
    <dbReference type="NCBI Taxonomy" id="2804958"/>
    <lineage>
        <taxon>Eukaryota</taxon>
        <taxon>Fungi</taxon>
        <taxon>Dikarya</taxon>
        <taxon>Basidiomycota</taxon>
        <taxon>Agaricomycotina</taxon>
        <taxon>Agaricomycetes</taxon>
        <taxon>Agaricomycetidae</taxon>
        <taxon>Agaricales</taxon>
        <taxon>Marasmiineae</taxon>
        <taxon>Omphalotaceae</taxon>
        <taxon>Lentinula</taxon>
    </lineage>
</organism>
<dbReference type="PROSITE" id="PS50404">
    <property type="entry name" value="GST_NTER"/>
    <property type="match status" value="1"/>
</dbReference>
<reference evidence="6" key="1">
    <citation type="submission" date="2022-08" db="EMBL/GenBank/DDBJ databases">
        <authorList>
            <consortium name="DOE Joint Genome Institute"/>
            <person name="Min B."/>
            <person name="Riley R."/>
            <person name="Sierra-Patev S."/>
            <person name="Naranjo-Ortiz M."/>
            <person name="Looney B."/>
            <person name="Konkel Z."/>
            <person name="Slot J.C."/>
            <person name="Sakamoto Y."/>
            <person name="Steenwyk J.L."/>
            <person name="Rokas A."/>
            <person name="Carro J."/>
            <person name="Camarero S."/>
            <person name="Ferreira P."/>
            <person name="Molpeceres G."/>
            <person name="Ruiz-Duenas F.J."/>
            <person name="Serrano A."/>
            <person name="Henrissat B."/>
            <person name="Drula E."/>
            <person name="Hughes K.W."/>
            <person name="Mata J.L."/>
            <person name="Ishikawa N.K."/>
            <person name="Vargas-Isla R."/>
            <person name="Ushijima S."/>
            <person name="Smith C.A."/>
            <person name="Ahrendt S."/>
            <person name="Andreopoulos W."/>
            <person name="He G."/>
            <person name="Labutti K."/>
            <person name="Lipzen A."/>
            <person name="Ng V."/>
            <person name="Sandor L."/>
            <person name="Barry K."/>
            <person name="Martinez A.T."/>
            <person name="Xiao Y."/>
            <person name="Gibbons J.G."/>
            <person name="Terashima K."/>
            <person name="Hibbett D.S."/>
            <person name="Grigoriev I.V."/>
        </authorList>
    </citation>
    <scope>NUCLEOTIDE SEQUENCE</scope>
    <source>
        <strain evidence="6">TFB10291</strain>
    </source>
</reference>
<name>A0AA38KM26_9AGAR</name>
<dbReference type="Gene3D" id="1.20.1050.10">
    <property type="match status" value="1"/>
</dbReference>
<gene>
    <name evidence="6" type="ORF">GGU10DRAFT_97890</name>
</gene>
<dbReference type="GO" id="GO:0043295">
    <property type="term" value="F:glutathione binding"/>
    <property type="evidence" value="ECO:0007669"/>
    <property type="project" value="TreeGrafter"/>
</dbReference>
<dbReference type="Gene3D" id="3.40.30.10">
    <property type="entry name" value="Glutaredoxin"/>
    <property type="match status" value="1"/>
</dbReference>
<dbReference type="PANTHER" id="PTHR43900">
    <property type="entry name" value="GLUTATHIONE S-TRANSFERASE RHO"/>
    <property type="match status" value="1"/>
</dbReference>
<proteinExistence type="predicted"/>
<dbReference type="InterPro" id="IPR036249">
    <property type="entry name" value="Thioredoxin-like_sf"/>
</dbReference>
<dbReference type="PROSITE" id="PS50405">
    <property type="entry name" value="GST_CTER"/>
    <property type="match status" value="1"/>
</dbReference>
<dbReference type="InterPro" id="IPR040079">
    <property type="entry name" value="Glutathione_S-Trfase"/>
</dbReference>
<dbReference type="GO" id="GO:0006749">
    <property type="term" value="P:glutathione metabolic process"/>
    <property type="evidence" value="ECO:0007669"/>
    <property type="project" value="TreeGrafter"/>
</dbReference>
<evidence type="ECO:0000256" key="3">
    <source>
        <dbReference type="ARBA" id="ARBA00047960"/>
    </source>
</evidence>
<dbReference type="AlphaFoldDB" id="A0AA38KM26"/>